<comment type="caution">
    <text evidence="7">The sequence shown here is derived from an EMBL/GenBank/DDBJ whole genome shotgun (WGS) entry which is preliminary data.</text>
</comment>
<dbReference type="Pfam" id="PF01810">
    <property type="entry name" value="LysE"/>
    <property type="match status" value="1"/>
</dbReference>
<protein>
    <submittedName>
        <fullName evidence="7">Threonine efflux protein</fullName>
    </submittedName>
</protein>
<evidence type="ECO:0000256" key="1">
    <source>
        <dbReference type="ARBA" id="ARBA00004651"/>
    </source>
</evidence>
<keyword evidence="5 6" id="KW-0472">Membrane</keyword>
<evidence type="ECO:0000313" key="8">
    <source>
        <dbReference type="Proteomes" id="UP000029223"/>
    </source>
</evidence>
<evidence type="ECO:0000256" key="2">
    <source>
        <dbReference type="ARBA" id="ARBA00022475"/>
    </source>
</evidence>
<dbReference type="PANTHER" id="PTHR30086:SF16">
    <property type="entry name" value="AMINO ACID EFFLUX PERMEASE RHTB FAMILY"/>
    <property type="match status" value="1"/>
</dbReference>
<comment type="subcellular location">
    <subcellularLocation>
        <location evidence="1">Cell membrane</location>
        <topology evidence="1">Multi-pass membrane protein</topology>
    </subcellularLocation>
</comment>
<keyword evidence="3 6" id="KW-0812">Transmembrane</keyword>
<evidence type="ECO:0000256" key="6">
    <source>
        <dbReference type="SAM" id="Phobius"/>
    </source>
</evidence>
<evidence type="ECO:0000313" key="7">
    <source>
        <dbReference type="EMBL" id="GAL28466.1"/>
    </source>
</evidence>
<dbReference type="InterPro" id="IPR001123">
    <property type="entry name" value="LeuE-type"/>
</dbReference>
<evidence type="ECO:0000256" key="3">
    <source>
        <dbReference type="ARBA" id="ARBA00022692"/>
    </source>
</evidence>
<reference evidence="8" key="1">
    <citation type="submission" date="2014-09" db="EMBL/GenBank/DDBJ databases">
        <title>Vibrio variabilis JCM 19239. (C206) whole genome shotgun sequence.</title>
        <authorList>
            <person name="Sawabe T."/>
            <person name="Meirelles P."/>
            <person name="Nakanishi M."/>
            <person name="Sayaka M."/>
            <person name="Hattori M."/>
            <person name="Ohkuma M."/>
        </authorList>
    </citation>
    <scope>NUCLEOTIDE SEQUENCE [LARGE SCALE GENOMIC DNA]</scope>
    <source>
        <strain evidence="8">JCM 19239</strain>
    </source>
</reference>
<evidence type="ECO:0000256" key="4">
    <source>
        <dbReference type="ARBA" id="ARBA00022989"/>
    </source>
</evidence>
<gene>
    <name evidence="7" type="ORF">JCM19239_1542</name>
</gene>
<accession>A0ABQ0JI93</accession>
<keyword evidence="2" id="KW-1003">Cell membrane</keyword>
<proteinExistence type="predicted"/>
<feature type="transmembrane region" description="Helical" evidence="6">
    <location>
        <begin position="20"/>
        <end position="40"/>
    </location>
</feature>
<reference evidence="8" key="2">
    <citation type="submission" date="2014-09" db="EMBL/GenBank/DDBJ databases">
        <authorList>
            <consortium name="NBRP consortium"/>
            <person name="Sawabe T."/>
            <person name="Meirelles P."/>
            <person name="Nakanishi M."/>
            <person name="Sayaka M."/>
            <person name="Hattori M."/>
            <person name="Ohkuma M."/>
        </authorList>
    </citation>
    <scope>NUCLEOTIDE SEQUENCE [LARGE SCALE GENOMIC DNA]</scope>
    <source>
        <strain evidence="8">JCM 19239</strain>
    </source>
</reference>
<keyword evidence="8" id="KW-1185">Reference proteome</keyword>
<sequence length="103" mass="11122">MYALVTVLGLSVLLHQFPMLFKTISLLGALYLAWLGYNAIRSKGGIVDRLESGKQVSVASAAREGLLISLLSPKIALFFTALFSQFVAVGSEITDKAIISRHP</sequence>
<name>A0ABQ0JI93_9VIBR</name>
<dbReference type="PANTHER" id="PTHR30086">
    <property type="entry name" value="ARGININE EXPORTER PROTEIN ARGO"/>
    <property type="match status" value="1"/>
</dbReference>
<evidence type="ECO:0000256" key="5">
    <source>
        <dbReference type="ARBA" id="ARBA00023136"/>
    </source>
</evidence>
<dbReference type="Proteomes" id="UP000029223">
    <property type="component" value="Unassembled WGS sequence"/>
</dbReference>
<keyword evidence="4 6" id="KW-1133">Transmembrane helix</keyword>
<organism evidence="7 8">
    <name type="scientific">Vibrio variabilis</name>
    <dbReference type="NCBI Taxonomy" id="990271"/>
    <lineage>
        <taxon>Bacteria</taxon>
        <taxon>Pseudomonadati</taxon>
        <taxon>Pseudomonadota</taxon>
        <taxon>Gammaproteobacteria</taxon>
        <taxon>Vibrionales</taxon>
        <taxon>Vibrionaceae</taxon>
        <taxon>Vibrio</taxon>
    </lineage>
</organism>
<dbReference type="EMBL" id="BBMS01000044">
    <property type="protein sequence ID" value="GAL28466.1"/>
    <property type="molecule type" value="Genomic_DNA"/>
</dbReference>